<sequence length="365" mass="40256">MPFVRVLALCVLCLYACGPREPIRIGLIAGLSSRTSDTGEGARNGLLLAIEQRNAQGGIQGRKIEMVAADDGQDPVKAVQAINELIAARPSIILGPLTSSMAEAVLPVVNQSNVVLLSPVITSLQFVGKDDMFFRLNRTTRDNAEEYSREMLADGQRRVAIAYDIRNRSFTESWLHEFRRAFQERGGTISSAVSFASSADTAFGEVSRQLLASHPQGLLFIANAIDVARLAQQARKHAPAIPLTAVEWAASEQLLELGGKAVEGLLIAQSHNRADTSPRFTAFVEAYRQRFHQEPGYTAVATYDAATVFFTAMERRQPNEPLKAALLRCGPYQLLQQQIEFTPYGDTTRQVYFTRIQNGRFVLVR</sequence>
<dbReference type="SUPFAM" id="SSF53822">
    <property type="entry name" value="Periplasmic binding protein-like I"/>
    <property type="match status" value="1"/>
</dbReference>
<keyword evidence="6" id="KW-0675">Receptor</keyword>
<dbReference type="PANTHER" id="PTHR30483:SF6">
    <property type="entry name" value="PERIPLASMIC BINDING PROTEIN OF ABC TRANSPORTER FOR NATURAL AMINO ACIDS"/>
    <property type="match status" value="1"/>
</dbReference>
<dbReference type="PRINTS" id="PR00337">
    <property type="entry name" value="LEUILEVALBP"/>
</dbReference>
<dbReference type="GO" id="GO:0006865">
    <property type="term" value="P:amino acid transport"/>
    <property type="evidence" value="ECO:0007669"/>
    <property type="project" value="UniProtKB-KW"/>
</dbReference>
<evidence type="ECO:0000259" key="5">
    <source>
        <dbReference type="Pfam" id="PF13458"/>
    </source>
</evidence>
<name>A0A7U3YN50_DESPD</name>
<proteinExistence type="inferred from homology"/>
<dbReference type="EMBL" id="CP002364">
    <property type="protein sequence ID" value="ADW18448.1"/>
    <property type="molecule type" value="Genomic_DNA"/>
</dbReference>
<dbReference type="PANTHER" id="PTHR30483">
    <property type="entry name" value="LEUCINE-SPECIFIC-BINDING PROTEIN"/>
    <property type="match status" value="1"/>
</dbReference>
<evidence type="ECO:0000313" key="6">
    <source>
        <dbReference type="EMBL" id="ADW18448.1"/>
    </source>
</evidence>
<dbReference type="Gene3D" id="3.40.50.2300">
    <property type="match status" value="2"/>
</dbReference>
<evidence type="ECO:0000256" key="2">
    <source>
        <dbReference type="ARBA" id="ARBA00022448"/>
    </source>
</evidence>
<dbReference type="AlphaFoldDB" id="A0A7U3YN50"/>
<evidence type="ECO:0000256" key="3">
    <source>
        <dbReference type="ARBA" id="ARBA00022729"/>
    </source>
</evidence>
<comment type="similarity">
    <text evidence="1">Belongs to the leucine-binding protein family.</text>
</comment>
<reference evidence="6 7" key="1">
    <citation type="journal article" date="2011" name="Stand. Genomic Sci.">
        <title>Complete genome sequence of Desulfobulbus propionicus type strain (1pr3).</title>
        <authorList>
            <person name="Pagani I."/>
            <person name="Lapidus A."/>
            <person name="Nolan M."/>
            <person name="Lucas S."/>
            <person name="Hammon N."/>
            <person name="Deshpande S."/>
            <person name="Cheng J.F."/>
            <person name="Chertkov O."/>
            <person name="Davenport K."/>
            <person name="Tapia R."/>
            <person name="Han C."/>
            <person name="Goodwin L."/>
            <person name="Pitluck S."/>
            <person name="Liolios K."/>
            <person name="Mavromatis K."/>
            <person name="Ivanova N."/>
            <person name="Mikhailova N."/>
            <person name="Pati A."/>
            <person name="Chen A."/>
            <person name="Palaniappan K."/>
            <person name="Land M."/>
            <person name="Hauser L."/>
            <person name="Chang Y.J."/>
            <person name="Jeffries C.D."/>
            <person name="Detter J.C."/>
            <person name="Brambilla E."/>
            <person name="Kannan K.P."/>
            <person name="Djao O.D."/>
            <person name="Rohde M."/>
            <person name="Pukall R."/>
            <person name="Spring S."/>
            <person name="Goker M."/>
            <person name="Sikorski J."/>
            <person name="Woyke T."/>
            <person name="Bristow J."/>
            <person name="Eisen J.A."/>
            <person name="Markowitz V."/>
            <person name="Hugenholtz P."/>
            <person name="Kyrpides N.C."/>
            <person name="Klenk H.P."/>
        </authorList>
    </citation>
    <scope>NUCLEOTIDE SEQUENCE [LARGE SCALE GENOMIC DNA]</scope>
    <source>
        <strain evidence="7">ATCC 33891 / DSM 2032 / 1pr3</strain>
    </source>
</reference>
<keyword evidence="7" id="KW-1185">Reference proteome</keyword>
<accession>A0A7U3YN50</accession>
<dbReference type="InterPro" id="IPR028082">
    <property type="entry name" value="Peripla_BP_I"/>
</dbReference>
<dbReference type="RefSeq" id="WP_015724986.1">
    <property type="nucleotide sequence ID" value="NC_014972.1"/>
</dbReference>
<organism evidence="6 7">
    <name type="scientific">Desulfobulbus propionicus (strain ATCC 33891 / DSM 2032 / VKM B-1956 / 1pr3)</name>
    <dbReference type="NCBI Taxonomy" id="577650"/>
    <lineage>
        <taxon>Bacteria</taxon>
        <taxon>Pseudomonadati</taxon>
        <taxon>Thermodesulfobacteriota</taxon>
        <taxon>Desulfobulbia</taxon>
        <taxon>Desulfobulbales</taxon>
        <taxon>Desulfobulbaceae</taxon>
        <taxon>Desulfobulbus</taxon>
    </lineage>
</organism>
<evidence type="ECO:0000256" key="4">
    <source>
        <dbReference type="ARBA" id="ARBA00022970"/>
    </source>
</evidence>
<keyword evidence="4" id="KW-0029">Amino-acid transport</keyword>
<keyword evidence="2" id="KW-0813">Transport</keyword>
<dbReference type="Proteomes" id="UP000006365">
    <property type="component" value="Chromosome"/>
</dbReference>
<dbReference type="InterPro" id="IPR028081">
    <property type="entry name" value="Leu-bd"/>
</dbReference>
<evidence type="ECO:0000256" key="1">
    <source>
        <dbReference type="ARBA" id="ARBA00010062"/>
    </source>
</evidence>
<dbReference type="KEGG" id="dpr:Despr_2305"/>
<dbReference type="Pfam" id="PF13458">
    <property type="entry name" value="Peripla_BP_6"/>
    <property type="match status" value="1"/>
</dbReference>
<dbReference type="CDD" id="cd19983">
    <property type="entry name" value="PBP1_ABC_HAAT-like"/>
    <property type="match status" value="1"/>
</dbReference>
<dbReference type="InterPro" id="IPR051010">
    <property type="entry name" value="BCAA_transport"/>
</dbReference>
<feature type="domain" description="Leucine-binding protein" evidence="5">
    <location>
        <begin position="22"/>
        <end position="359"/>
    </location>
</feature>
<gene>
    <name evidence="6" type="ordered locus">Despr_2305</name>
</gene>
<dbReference type="InterPro" id="IPR000709">
    <property type="entry name" value="Leu_Ile_Val-bd"/>
</dbReference>
<keyword evidence="3" id="KW-0732">Signal</keyword>
<evidence type="ECO:0000313" key="7">
    <source>
        <dbReference type="Proteomes" id="UP000006365"/>
    </source>
</evidence>
<protein>
    <submittedName>
        <fullName evidence="6">Extracellular ligand-binding receptor</fullName>
    </submittedName>
</protein>